<dbReference type="EMBL" id="ML769531">
    <property type="protein sequence ID" value="KAE9395433.1"/>
    <property type="molecule type" value="Genomic_DNA"/>
</dbReference>
<sequence length="395" mass="43536">MRRWLQTFKPYTFQRDSIWSRDILLRARYNSLSRRRMSMTYRRMANCASQPIGSQLSLFGLRVDRHFSFTASFSPMDTPTTTNSPTTTTKDAPTFSHHEHHQPDVVQAQTPELTRLGRYRQHLQVYLAEFIGTMLLVIFGTAANCQVNLSSDSKVSSAPKGNYTSVGFGFAVGISLGVWVSAKISGGHINPAVTIALATYRGFPWRRVPGYIFSQLMGGLIGAAIVYANYFHAIDIVEGRGVRTLTTAGNFGTYPLDYMTNVSAFFSEFLGTAILVFIVFTATDPMNAIPSNLVPVMLFVVLLGIALCLGMETGFAVNPARDLGPRLLTSMVGYGGAVYSFRNQYWLWGGVMASVLGGLIGALFYEILLSNDNSRITRNAFIRKRPNGSNGSCTV</sequence>
<evidence type="ECO:0000256" key="3">
    <source>
        <dbReference type="ARBA" id="ARBA00022448"/>
    </source>
</evidence>
<evidence type="ECO:0000256" key="11">
    <source>
        <dbReference type="SAM" id="Phobius"/>
    </source>
</evidence>
<feature type="transmembrane region" description="Helical" evidence="11">
    <location>
        <begin position="163"/>
        <end position="182"/>
    </location>
</feature>
<keyword evidence="7 11" id="KW-0472">Membrane</keyword>
<feature type="transmembrane region" description="Helical" evidence="11">
    <location>
        <begin position="293"/>
        <end position="317"/>
    </location>
</feature>
<dbReference type="PROSITE" id="PS00221">
    <property type="entry name" value="MIP"/>
    <property type="match status" value="1"/>
</dbReference>
<dbReference type="OrthoDB" id="3222at2759"/>
<dbReference type="SUPFAM" id="SSF81338">
    <property type="entry name" value="Aquaporin-like"/>
    <property type="match status" value="1"/>
</dbReference>
<feature type="compositionally biased region" description="Low complexity" evidence="10">
    <location>
        <begin position="78"/>
        <end position="94"/>
    </location>
</feature>
<comment type="similarity">
    <text evidence="2 9">Belongs to the MIP/aquaporin (TC 1.A.8) family.</text>
</comment>
<dbReference type="InterPro" id="IPR050363">
    <property type="entry name" value="MIP/Aquaporin"/>
</dbReference>
<dbReference type="Proteomes" id="UP000799118">
    <property type="component" value="Unassembled WGS sequence"/>
</dbReference>
<keyword evidence="6 11" id="KW-1133">Transmembrane helix</keyword>
<dbReference type="FunFam" id="1.20.1080.10:FF:000027">
    <property type="entry name" value="MIP aquaporin"/>
    <property type="match status" value="1"/>
</dbReference>
<dbReference type="PRINTS" id="PR00783">
    <property type="entry name" value="MINTRINSICP"/>
</dbReference>
<dbReference type="InterPro" id="IPR000425">
    <property type="entry name" value="MIP"/>
</dbReference>
<evidence type="ECO:0000256" key="2">
    <source>
        <dbReference type="ARBA" id="ARBA00006175"/>
    </source>
</evidence>
<dbReference type="Gene3D" id="1.20.1080.10">
    <property type="entry name" value="Glycerol uptake facilitator protein"/>
    <property type="match status" value="1"/>
</dbReference>
<keyword evidence="4 9" id="KW-0812">Transmembrane</keyword>
<evidence type="ECO:0000256" key="5">
    <source>
        <dbReference type="ARBA" id="ARBA00022737"/>
    </source>
</evidence>
<evidence type="ECO:0000313" key="12">
    <source>
        <dbReference type="EMBL" id="KAE9395433.1"/>
    </source>
</evidence>
<dbReference type="CDD" id="cd00333">
    <property type="entry name" value="MIP"/>
    <property type="match status" value="1"/>
</dbReference>
<dbReference type="GO" id="GO:0015254">
    <property type="term" value="F:glycerol channel activity"/>
    <property type="evidence" value="ECO:0007669"/>
    <property type="project" value="TreeGrafter"/>
</dbReference>
<gene>
    <name evidence="12" type="ORF">BT96DRAFT_146258</name>
</gene>
<evidence type="ECO:0000256" key="4">
    <source>
        <dbReference type="ARBA" id="ARBA00022692"/>
    </source>
</evidence>
<evidence type="ECO:0000256" key="6">
    <source>
        <dbReference type="ARBA" id="ARBA00022989"/>
    </source>
</evidence>
<keyword evidence="3 9" id="KW-0813">Transport</keyword>
<dbReference type="GO" id="GO:0005886">
    <property type="term" value="C:plasma membrane"/>
    <property type="evidence" value="ECO:0007669"/>
    <property type="project" value="TreeGrafter"/>
</dbReference>
<feature type="transmembrane region" description="Helical" evidence="11">
    <location>
        <begin position="345"/>
        <end position="368"/>
    </location>
</feature>
<accession>A0A6A4HCI8</accession>
<evidence type="ECO:0000256" key="8">
    <source>
        <dbReference type="ARBA" id="ARBA00034651"/>
    </source>
</evidence>
<proteinExistence type="inferred from homology"/>
<comment type="catalytic activity">
    <reaction evidence="8">
        <text>H2O(in) = H2O(out)</text>
        <dbReference type="Rhea" id="RHEA:29667"/>
        <dbReference type="ChEBI" id="CHEBI:15377"/>
    </reaction>
</comment>
<evidence type="ECO:0000256" key="10">
    <source>
        <dbReference type="SAM" id="MobiDB-lite"/>
    </source>
</evidence>
<feature type="transmembrane region" description="Helical" evidence="11">
    <location>
        <begin position="125"/>
        <end position="143"/>
    </location>
</feature>
<dbReference type="InterPro" id="IPR022357">
    <property type="entry name" value="MIP_CS"/>
</dbReference>
<dbReference type="PANTHER" id="PTHR43829">
    <property type="entry name" value="AQUAPORIN OR AQUAGLYCEROPORIN RELATED"/>
    <property type="match status" value="1"/>
</dbReference>
<comment type="subcellular location">
    <subcellularLocation>
        <location evidence="1">Membrane</location>
        <topology evidence="1">Multi-pass membrane protein</topology>
    </subcellularLocation>
</comment>
<keyword evidence="13" id="KW-1185">Reference proteome</keyword>
<protein>
    <submittedName>
        <fullName evidence="12">Aquaporin</fullName>
    </submittedName>
</protein>
<dbReference type="NCBIfam" id="TIGR00861">
    <property type="entry name" value="MIP"/>
    <property type="match status" value="1"/>
</dbReference>
<dbReference type="GO" id="GO:0015250">
    <property type="term" value="F:water channel activity"/>
    <property type="evidence" value="ECO:0007669"/>
    <property type="project" value="TreeGrafter"/>
</dbReference>
<evidence type="ECO:0000256" key="9">
    <source>
        <dbReference type="RuleBase" id="RU000477"/>
    </source>
</evidence>
<keyword evidence="5" id="KW-0677">Repeat</keyword>
<dbReference type="InterPro" id="IPR023271">
    <property type="entry name" value="Aquaporin-like"/>
</dbReference>
<dbReference type="PANTHER" id="PTHR43829:SF9">
    <property type="entry name" value="AQUAPORIN-9"/>
    <property type="match status" value="1"/>
</dbReference>
<dbReference type="AlphaFoldDB" id="A0A6A4HCI8"/>
<reference evidence="12" key="1">
    <citation type="journal article" date="2019" name="Environ. Microbiol.">
        <title>Fungal ecological strategies reflected in gene transcription - a case study of two litter decomposers.</title>
        <authorList>
            <person name="Barbi F."/>
            <person name="Kohler A."/>
            <person name="Barry K."/>
            <person name="Baskaran P."/>
            <person name="Daum C."/>
            <person name="Fauchery L."/>
            <person name="Ihrmark K."/>
            <person name="Kuo A."/>
            <person name="LaButti K."/>
            <person name="Lipzen A."/>
            <person name="Morin E."/>
            <person name="Grigoriev I.V."/>
            <person name="Henrissat B."/>
            <person name="Lindahl B."/>
            <person name="Martin F."/>
        </authorList>
    </citation>
    <scope>NUCLEOTIDE SEQUENCE</scope>
    <source>
        <strain evidence="12">JB14</strain>
    </source>
</reference>
<dbReference type="Pfam" id="PF00230">
    <property type="entry name" value="MIP"/>
    <property type="match status" value="1"/>
</dbReference>
<evidence type="ECO:0000256" key="1">
    <source>
        <dbReference type="ARBA" id="ARBA00004141"/>
    </source>
</evidence>
<name>A0A6A4HCI8_9AGAR</name>
<evidence type="ECO:0000313" key="13">
    <source>
        <dbReference type="Proteomes" id="UP000799118"/>
    </source>
</evidence>
<evidence type="ECO:0000256" key="7">
    <source>
        <dbReference type="ARBA" id="ARBA00023136"/>
    </source>
</evidence>
<feature type="transmembrane region" description="Helical" evidence="11">
    <location>
        <begin position="262"/>
        <end position="281"/>
    </location>
</feature>
<feature type="region of interest" description="Disordered" evidence="10">
    <location>
        <begin position="76"/>
        <end position="104"/>
    </location>
</feature>
<feature type="transmembrane region" description="Helical" evidence="11">
    <location>
        <begin position="211"/>
        <end position="230"/>
    </location>
</feature>
<organism evidence="12 13">
    <name type="scientific">Gymnopus androsaceus JB14</name>
    <dbReference type="NCBI Taxonomy" id="1447944"/>
    <lineage>
        <taxon>Eukaryota</taxon>
        <taxon>Fungi</taxon>
        <taxon>Dikarya</taxon>
        <taxon>Basidiomycota</taxon>
        <taxon>Agaricomycotina</taxon>
        <taxon>Agaricomycetes</taxon>
        <taxon>Agaricomycetidae</taxon>
        <taxon>Agaricales</taxon>
        <taxon>Marasmiineae</taxon>
        <taxon>Omphalotaceae</taxon>
        <taxon>Gymnopus</taxon>
    </lineage>
</organism>